<dbReference type="EMBL" id="ADBV01001114">
    <property type="protein sequence ID" value="EJW85507.1"/>
    <property type="molecule type" value="Genomic_DNA"/>
</dbReference>
<reference evidence="3" key="1">
    <citation type="submission" date="2012-08" db="EMBL/GenBank/DDBJ databases">
        <title>The Genome Sequence of Wuchereria bancrofti.</title>
        <authorList>
            <person name="Nutman T.B."/>
            <person name="Fink D.L."/>
            <person name="Russ C."/>
            <person name="Young S."/>
            <person name="Zeng Q."/>
            <person name="Koehrsen M."/>
            <person name="Alvarado L."/>
            <person name="Berlin A."/>
            <person name="Chapman S.B."/>
            <person name="Chen Z."/>
            <person name="Freedman E."/>
            <person name="Gellesch M."/>
            <person name="Goldberg J."/>
            <person name="Griggs A."/>
            <person name="Gujja S."/>
            <person name="Heilman E.R."/>
            <person name="Heiman D."/>
            <person name="Hepburn T."/>
            <person name="Howarth C."/>
            <person name="Jen D."/>
            <person name="Larson L."/>
            <person name="Lewis B."/>
            <person name="Mehta T."/>
            <person name="Park D."/>
            <person name="Pearson M."/>
            <person name="Roberts A."/>
            <person name="Saif S."/>
            <person name="Shea T."/>
            <person name="Shenoy N."/>
            <person name="Sisk P."/>
            <person name="Stolte C."/>
            <person name="Sykes S."/>
            <person name="Walk T."/>
            <person name="White J."/>
            <person name="Yandava C."/>
            <person name="Haas B."/>
            <person name="Henn M.R."/>
            <person name="Nusbaum C."/>
            <person name="Birren B."/>
        </authorList>
    </citation>
    <scope>NUCLEOTIDE SEQUENCE [LARGE SCALE GENOMIC DNA]</scope>
    <source>
        <strain evidence="3">NA</strain>
    </source>
</reference>
<sequence>MGNAVDNKNECIMFRDVLRDYCNKSENSKNQTMGKESSPGEKDMMNSWKKEEKGVMERDAINLENAESSHCASFSTLIILPHLIMPLRNFSLMFVLSLTVQLVCIE</sequence>
<feature type="region of interest" description="Disordered" evidence="1">
    <location>
        <begin position="25"/>
        <end position="46"/>
    </location>
</feature>
<comment type="caution">
    <text evidence="2">The sequence shown here is derived from an EMBL/GenBank/DDBJ whole genome shotgun (WGS) entry which is preliminary data.</text>
</comment>
<gene>
    <name evidence="2" type="ORF">WUBG_03581</name>
</gene>
<name>J9F7K4_WUCBA</name>
<accession>J9F7K4</accession>
<evidence type="ECO:0000256" key="1">
    <source>
        <dbReference type="SAM" id="MobiDB-lite"/>
    </source>
</evidence>
<evidence type="ECO:0000313" key="2">
    <source>
        <dbReference type="EMBL" id="EJW85507.1"/>
    </source>
</evidence>
<protein>
    <submittedName>
        <fullName evidence="2">Uncharacterized protein</fullName>
    </submittedName>
</protein>
<organism evidence="2 3">
    <name type="scientific">Wuchereria bancrofti</name>
    <dbReference type="NCBI Taxonomy" id="6293"/>
    <lineage>
        <taxon>Eukaryota</taxon>
        <taxon>Metazoa</taxon>
        <taxon>Ecdysozoa</taxon>
        <taxon>Nematoda</taxon>
        <taxon>Chromadorea</taxon>
        <taxon>Rhabditida</taxon>
        <taxon>Spirurina</taxon>
        <taxon>Spiruromorpha</taxon>
        <taxon>Filarioidea</taxon>
        <taxon>Onchocercidae</taxon>
        <taxon>Wuchereria</taxon>
    </lineage>
</organism>
<dbReference type="Proteomes" id="UP000004810">
    <property type="component" value="Unassembled WGS sequence"/>
</dbReference>
<evidence type="ECO:0000313" key="3">
    <source>
        <dbReference type="Proteomes" id="UP000004810"/>
    </source>
</evidence>
<dbReference type="AlphaFoldDB" id="J9F7K4"/>
<proteinExistence type="predicted"/>